<name>A0ABX2P7R7_9PROT</name>
<protein>
    <submittedName>
        <fullName evidence="1">Uncharacterized protein</fullName>
    </submittedName>
</protein>
<organism evidence="1 2">
    <name type="scientific">Asaia spathodeae</name>
    <dbReference type="NCBI Taxonomy" id="657016"/>
    <lineage>
        <taxon>Bacteria</taxon>
        <taxon>Pseudomonadati</taxon>
        <taxon>Pseudomonadota</taxon>
        <taxon>Alphaproteobacteria</taxon>
        <taxon>Acetobacterales</taxon>
        <taxon>Acetobacteraceae</taxon>
        <taxon>Asaia</taxon>
    </lineage>
</organism>
<dbReference type="Proteomes" id="UP001516351">
    <property type="component" value="Unassembled WGS sequence"/>
</dbReference>
<gene>
    <name evidence="1" type="ORF">HW542_14330</name>
</gene>
<accession>A0ABX2P7R7</accession>
<keyword evidence="2" id="KW-1185">Reference proteome</keyword>
<sequence>MVDKTFSITWAALERAYENRIANLRAAMDVAHYQAGNLAVSRRVIEQALISDREAGGKPPANLQFWLEYNKSAQKALIAEAVAAERERCASRLADVAKHLARPWGSYLTEEGIAVKEACAARVEQEAAAIREGGEHG</sequence>
<reference evidence="1 2" key="1">
    <citation type="submission" date="2020-06" db="EMBL/GenBank/DDBJ databases">
        <title>Synonyms of Asaia species.</title>
        <authorList>
            <person name="Sombolestani A."/>
        </authorList>
    </citation>
    <scope>NUCLEOTIDE SEQUENCE [LARGE SCALE GENOMIC DNA]</scope>
    <source>
        <strain evidence="1 2">LMG 27047</strain>
    </source>
</reference>
<dbReference type="EMBL" id="JABXXV010000009">
    <property type="protein sequence ID" value="NVN47976.1"/>
    <property type="molecule type" value="Genomic_DNA"/>
</dbReference>
<comment type="caution">
    <text evidence="1">The sequence shown here is derived from an EMBL/GenBank/DDBJ whole genome shotgun (WGS) entry which is preliminary data.</text>
</comment>
<proteinExistence type="predicted"/>
<evidence type="ECO:0000313" key="2">
    <source>
        <dbReference type="Proteomes" id="UP001516351"/>
    </source>
</evidence>
<dbReference type="RefSeq" id="WP_267312226.1">
    <property type="nucleotide sequence ID" value="NZ_JABXXV010000009.1"/>
</dbReference>
<evidence type="ECO:0000313" key="1">
    <source>
        <dbReference type="EMBL" id="NVN47976.1"/>
    </source>
</evidence>